<feature type="transmembrane region" description="Helical" evidence="8">
    <location>
        <begin position="275"/>
        <end position="293"/>
    </location>
</feature>
<dbReference type="InterPro" id="IPR020846">
    <property type="entry name" value="MFS_dom"/>
</dbReference>
<dbReference type="PANTHER" id="PTHR23513:SF11">
    <property type="entry name" value="STAPHYLOFERRIN A TRANSPORTER"/>
    <property type="match status" value="1"/>
</dbReference>
<dbReference type="InterPro" id="IPR036259">
    <property type="entry name" value="MFS_trans_sf"/>
</dbReference>
<feature type="transmembrane region" description="Helical" evidence="8">
    <location>
        <begin position="396"/>
        <end position="417"/>
    </location>
</feature>
<keyword evidence="2" id="KW-0813">Transport</keyword>
<keyword evidence="5 8" id="KW-1133">Transmembrane helix</keyword>
<feature type="transmembrane region" description="Helical" evidence="8">
    <location>
        <begin position="423"/>
        <end position="443"/>
    </location>
</feature>
<evidence type="ECO:0000256" key="2">
    <source>
        <dbReference type="ARBA" id="ARBA00022448"/>
    </source>
</evidence>
<keyword evidence="6 8" id="KW-0472">Membrane</keyword>
<feature type="transmembrane region" description="Helical" evidence="8">
    <location>
        <begin position="132"/>
        <end position="153"/>
    </location>
</feature>
<evidence type="ECO:0000256" key="4">
    <source>
        <dbReference type="ARBA" id="ARBA00022692"/>
    </source>
</evidence>
<keyword evidence="4 8" id="KW-0812">Transmembrane</keyword>
<feature type="region of interest" description="Disordered" evidence="7">
    <location>
        <begin position="1"/>
        <end position="34"/>
    </location>
</feature>
<evidence type="ECO:0000256" key="5">
    <source>
        <dbReference type="ARBA" id="ARBA00022989"/>
    </source>
</evidence>
<dbReference type="InterPro" id="IPR010290">
    <property type="entry name" value="TM_effector"/>
</dbReference>
<evidence type="ECO:0000259" key="9">
    <source>
        <dbReference type="PROSITE" id="PS50850"/>
    </source>
</evidence>
<dbReference type="Proteomes" id="UP000708347">
    <property type="component" value="Unassembled WGS sequence"/>
</dbReference>
<evidence type="ECO:0000256" key="6">
    <source>
        <dbReference type="ARBA" id="ARBA00023136"/>
    </source>
</evidence>
<dbReference type="Gene3D" id="1.20.1250.20">
    <property type="entry name" value="MFS general substrate transporter like domains"/>
    <property type="match status" value="1"/>
</dbReference>
<dbReference type="SUPFAM" id="SSF103473">
    <property type="entry name" value="MFS general substrate transporter"/>
    <property type="match status" value="1"/>
</dbReference>
<evidence type="ECO:0000313" key="10">
    <source>
        <dbReference type="EMBL" id="NTY58002.1"/>
    </source>
</evidence>
<dbReference type="PROSITE" id="PS50850">
    <property type="entry name" value="MFS"/>
    <property type="match status" value="1"/>
</dbReference>
<organism evidence="10 11">
    <name type="scientific">Mycolicibacterium sphagni</name>
    <dbReference type="NCBI Taxonomy" id="1786"/>
    <lineage>
        <taxon>Bacteria</taxon>
        <taxon>Bacillati</taxon>
        <taxon>Actinomycetota</taxon>
        <taxon>Actinomycetes</taxon>
        <taxon>Mycobacteriales</taxon>
        <taxon>Mycobacteriaceae</taxon>
        <taxon>Mycolicibacterium</taxon>
    </lineage>
</organism>
<evidence type="ECO:0000256" key="7">
    <source>
        <dbReference type="SAM" id="MobiDB-lite"/>
    </source>
</evidence>
<reference evidence="10 11" key="1">
    <citation type="submission" date="2019-05" db="EMBL/GenBank/DDBJ databases">
        <title>Mycolicibacterium sphagni ENV482 genome assembly.</title>
        <authorList>
            <person name="Chen W."/>
            <person name="Faulkner N.W."/>
            <person name="Hyman M.R."/>
        </authorList>
    </citation>
    <scope>NUCLEOTIDE SEQUENCE [LARGE SCALE GENOMIC DNA]</scope>
    <source>
        <strain evidence="10 11">ENV482</strain>
    </source>
</reference>
<protein>
    <submittedName>
        <fullName evidence="10">MFS transporter</fullName>
    </submittedName>
</protein>
<comment type="caution">
    <text evidence="10">The sequence shown here is derived from an EMBL/GenBank/DDBJ whole genome shotgun (WGS) entry which is preliminary data.</text>
</comment>
<dbReference type="Pfam" id="PF05977">
    <property type="entry name" value="MFS_3"/>
    <property type="match status" value="1"/>
</dbReference>
<keyword evidence="11" id="KW-1185">Reference proteome</keyword>
<sequence>MARQGVRQRRRLAHRLPPGHREPGRAHRGRPRREACAVRASLVRSRPGDRRVLRVSEAWAPLKNAAFRSLFVAALVSNIGTWMQTVGAQWFLVIEQADPTVVALVQTASLSPTLILTVFAGALADRVDRRRLLILVQIYAATAAAVLTVVAAAGLLDPLTLLILMFAIGCASALTTPAWQAIQPELVPREQIPAAASLGGVAADAARAIGPPVAGLLVAFVGPAAVFGLNAISFVAVIVALVAWKRPESSPVDATPEPGAGGLGFIWRSQEGRRILVQSATFALPASALWALLPLVASQSWGLRAIGYGTVLGTVGVGAICGAFLMPRISAKLPPALILAVAAITTAVGLAAAAYFPLWAAVPLLLLTGVAWIAALTTLTVAAQLLLPQWVRARGLAVFLVVLIGAQALGSLLWGMLATHFGLATSLTAAAVLLLVSAVSSLADSGRRTP</sequence>
<feature type="transmembrane region" description="Helical" evidence="8">
    <location>
        <begin position="70"/>
        <end position="94"/>
    </location>
</feature>
<accession>A0ABX2JMA8</accession>
<feature type="domain" description="Major facilitator superfamily (MFS) profile" evidence="9">
    <location>
        <begin position="61"/>
        <end position="449"/>
    </location>
</feature>
<feature type="transmembrane region" description="Helical" evidence="8">
    <location>
        <begin position="337"/>
        <end position="358"/>
    </location>
</feature>
<feature type="compositionally biased region" description="Basic residues" evidence="7">
    <location>
        <begin position="1"/>
        <end position="18"/>
    </location>
</feature>
<feature type="transmembrane region" description="Helical" evidence="8">
    <location>
        <begin position="305"/>
        <end position="325"/>
    </location>
</feature>
<feature type="transmembrane region" description="Helical" evidence="8">
    <location>
        <begin position="216"/>
        <end position="244"/>
    </location>
</feature>
<gene>
    <name evidence="10" type="ORF">FEG63_00365</name>
</gene>
<feature type="transmembrane region" description="Helical" evidence="8">
    <location>
        <begin position="100"/>
        <end position="120"/>
    </location>
</feature>
<keyword evidence="3" id="KW-1003">Cell membrane</keyword>
<comment type="subcellular location">
    <subcellularLocation>
        <location evidence="1">Cell membrane</location>
        <topology evidence="1">Multi-pass membrane protein</topology>
    </subcellularLocation>
</comment>
<evidence type="ECO:0000256" key="3">
    <source>
        <dbReference type="ARBA" id="ARBA00022475"/>
    </source>
</evidence>
<dbReference type="CDD" id="cd06173">
    <property type="entry name" value="MFS_MefA_like"/>
    <property type="match status" value="1"/>
</dbReference>
<feature type="transmembrane region" description="Helical" evidence="8">
    <location>
        <begin position="364"/>
        <end position="387"/>
    </location>
</feature>
<dbReference type="PANTHER" id="PTHR23513">
    <property type="entry name" value="INTEGRAL MEMBRANE EFFLUX PROTEIN-RELATED"/>
    <property type="match status" value="1"/>
</dbReference>
<evidence type="ECO:0000256" key="1">
    <source>
        <dbReference type="ARBA" id="ARBA00004651"/>
    </source>
</evidence>
<dbReference type="EMBL" id="VBSB01000001">
    <property type="protein sequence ID" value="NTY58002.1"/>
    <property type="molecule type" value="Genomic_DNA"/>
</dbReference>
<evidence type="ECO:0000313" key="11">
    <source>
        <dbReference type="Proteomes" id="UP000708347"/>
    </source>
</evidence>
<proteinExistence type="predicted"/>
<evidence type="ECO:0000256" key="8">
    <source>
        <dbReference type="SAM" id="Phobius"/>
    </source>
</evidence>
<name>A0ABX2JMA8_9MYCO</name>